<evidence type="ECO:0000256" key="1">
    <source>
        <dbReference type="ARBA" id="ARBA00045876"/>
    </source>
</evidence>
<name>A0ABT5XI35_9EURY</name>
<protein>
    <submittedName>
        <fullName evidence="2">HEAT repeat domain-containing protein</fullName>
    </submittedName>
</protein>
<sequence length="320" mass="35275">SIEKLFVCRDHLLFRMETKMRLKPVLALLMLAALSSPIMATDEIYERIWDLKYGPPDARLSAVVSIGESGDDRAVDLLIDALRDEDQRVRKAAAEALGEIGDDRAVDPLIECLRNHWVARTKAVEGDIWVALAAGEALGKIGDPRAVDPLIEVLDWHNTYAYQSLQNGIVRSLGMIGDDRAVDSLIKMLDRGWWESRASAAWALGEIGDPRAVEPLIKALPQQVKHRQADWQSDEVRHELNFRSAAARALGKIGDDRAVDPLIRSLQDEDGIIRLSAVEALGEIGDDKAIGPLAYVVARDSDPEVRSAAEKALAKIQVGR</sequence>
<evidence type="ECO:0000313" key="3">
    <source>
        <dbReference type="Proteomes" id="UP001215956"/>
    </source>
</evidence>
<dbReference type="EMBL" id="JARFPL010000085">
    <property type="protein sequence ID" value="MDF0594382.1"/>
    <property type="molecule type" value="Genomic_DNA"/>
</dbReference>
<dbReference type="Proteomes" id="UP001215956">
    <property type="component" value="Unassembled WGS sequence"/>
</dbReference>
<keyword evidence="3" id="KW-1185">Reference proteome</keyword>
<dbReference type="SMART" id="SM00567">
    <property type="entry name" value="EZ_HEAT"/>
    <property type="match status" value="7"/>
</dbReference>
<dbReference type="InterPro" id="IPR016024">
    <property type="entry name" value="ARM-type_fold"/>
</dbReference>
<comment type="function">
    <text evidence="1">Catalyzes the hydroxylation of the N(6)-(4-aminobutyl)-L-lysine intermediate produced by deoxyhypusine synthase/DHPS on a critical lysine of the eukaryotic translation initiation factor 5A/eIF-5A. This is the second step of the post-translational modification of that lysine into an unusual amino acid residue named hypusine. Hypusination is unique to mature eIF-5A factor and is essential for its function.</text>
</comment>
<feature type="non-terminal residue" evidence="2">
    <location>
        <position position="1"/>
    </location>
</feature>
<dbReference type="InterPro" id="IPR004155">
    <property type="entry name" value="PBS_lyase_HEAT"/>
</dbReference>
<gene>
    <name evidence="2" type="ORF">P0O24_12440</name>
</gene>
<evidence type="ECO:0000313" key="2">
    <source>
        <dbReference type="EMBL" id="MDF0594382.1"/>
    </source>
</evidence>
<comment type="caution">
    <text evidence="2">The sequence shown here is derived from an EMBL/GenBank/DDBJ whole genome shotgun (WGS) entry which is preliminary data.</text>
</comment>
<dbReference type="Gene3D" id="1.25.10.10">
    <property type="entry name" value="Leucine-rich Repeat Variant"/>
    <property type="match status" value="3"/>
</dbReference>
<reference evidence="2 3" key="1">
    <citation type="submission" date="2023-03" db="EMBL/GenBank/DDBJ databases">
        <title>Whole genome sequencing of Methanotrichaceae archaeon M04Ac.</title>
        <authorList>
            <person name="Khomyakova M.A."/>
            <person name="Merkel A.Y."/>
            <person name="Slobodkin A.I."/>
        </authorList>
    </citation>
    <scope>NUCLEOTIDE SEQUENCE [LARGE SCALE GENOMIC DNA]</scope>
    <source>
        <strain evidence="2 3">M04Ac</strain>
    </source>
</reference>
<accession>A0ABT5XI35</accession>
<proteinExistence type="predicted"/>
<dbReference type="PANTHER" id="PTHR12697:SF5">
    <property type="entry name" value="DEOXYHYPUSINE HYDROXYLASE"/>
    <property type="match status" value="1"/>
</dbReference>
<dbReference type="Pfam" id="PF13646">
    <property type="entry name" value="HEAT_2"/>
    <property type="match status" value="3"/>
</dbReference>
<dbReference type="InterPro" id="IPR011989">
    <property type="entry name" value="ARM-like"/>
</dbReference>
<dbReference type="InterPro" id="IPR021133">
    <property type="entry name" value="HEAT_type_2"/>
</dbReference>
<dbReference type="PROSITE" id="PS50077">
    <property type="entry name" value="HEAT_REPEAT"/>
    <property type="match status" value="1"/>
</dbReference>
<dbReference type="Pfam" id="PF03130">
    <property type="entry name" value="HEAT_PBS"/>
    <property type="match status" value="1"/>
</dbReference>
<organism evidence="2 3">
    <name type="scientific">Candidatus Methanocrinis alkalitolerans</name>
    <dbReference type="NCBI Taxonomy" id="3033395"/>
    <lineage>
        <taxon>Archaea</taxon>
        <taxon>Methanobacteriati</taxon>
        <taxon>Methanobacteriota</taxon>
        <taxon>Stenosarchaea group</taxon>
        <taxon>Methanomicrobia</taxon>
        <taxon>Methanotrichales</taxon>
        <taxon>Methanotrichaceae</taxon>
        <taxon>Methanocrinis</taxon>
    </lineage>
</organism>
<dbReference type="PANTHER" id="PTHR12697">
    <property type="entry name" value="PBS LYASE HEAT-LIKE PROTEIN"/>
    <property type="match status" value="1"/>
</dbReference>
<dbReference type="SUPFAM" id="SSF48371">
    <property type="entry name" value="ARM repeat"/>
    <property type="match status" value="1"/>
</dbReference>
<dbReference type="RefSeq" id="WP_316970069.1">
    <property type="nucleotide sequence ID" value="NZ_JARFPL010000085.1"/>
</dbReference>